<evidence type="ECO:0000313" key="2">
    <source>
        <dbReference type="EMBL" id="KAH6652500.1"/>
    </source>
</evidence>
<proteinExistence type="predicted"/>
<protein>
    <submittedName>
        <fullName evidence="2">Uncharacterized protein</fullName>
    </submittedName>
</protein>
<comment type="caution">
    <text evidence="2">The sequence shown here is derived from an EMBL/GenBank/DDBJ whole genome shotgun (WGS) entry which is preliminary data.</text>
</comment>
<name>A0A9P8ZVD3_9PEZI</name>
<accession>A0A9P8ZVD3</accession>
<feature type="chain" id="PRO_5040360596" evidence="1">
    <location>
        <begin position="18"/>
        <end position="259"/>
    </location>
</feature>
<dbReference type="OrthoDB" id="9971407at2759"/>
<dbReference type="EMBL" id="JAGPXC010000005">
    <property type="protein sequence ID" value="KAH6652500.1"/>
    <property type="molecule type" value="Genomic_DNA"/>
</dbReference>
<feature type="signal peptide" evidence="1">
    <location>
        <begin position="1"/>
        <end position="17"/>
    </location>
</feature>
<gene>
    <name evidence="2" type="ORF">BKA67DRAFT_659209</name>
</gene>
<dbReference type="AlphaFoldDB" id="A0A9P8ZVD3"/>
<keyword evidence="3" id="KW-1185">Reference proteome</keyword>
<evidence type="ECO:0000256" key="1">
    <source>
        <dbReference type="SAM" id="SignalP"/>
    </source>
</evidence>
<keyword evidence="1" id="KW-0732">Signal</keyword>
<dbReference type="Proteomes" id="UP000758603">
    <property type="component" value="Unassembled WGS sequence"/>
</dbReference>
<dbReference type="GeneID" id="70136301"/>
<evidence type="ECO:0000313" key="3">
    <source>
        <dbReference type="Proteomes" id="UP000758603"/>
    </source>
</evidence>
<dbReference type="RefSeq" id="XP_045956777.1">
    <property type="nucleotide sequence ID" value="XM_046107410.1"/>
</dbReference>
<organism evidence="2 3">
    <name type="scientific">Truncatella angustata</name>
    <dbReference type="NCBI Taxonomy" id="152316"/>
    <lineage>
        <taxon>Eukaryota</taxon>
        <taxon>Fungi</taxon>
        <taxon>Dikarya</taxon>
        <taxon>Ascomycota</taxon>
        <taxon>Pezizomycotina</taxon>
        <taxon>Sordariomycetes</taxon>
        <taxon>Xylariomycetidae</taxon>
        <taxon>Amphisphaeriales</taxon>
        <taxon>Sporocadaceae</taxon>
        <taxon>Truncatella</taxon>
    </lineage>
</organism>
<sequence>MFISLLTVSSIFAVAAAFPASDGSSTVAPRAGNYIVQKEISGTCWYPPGSTSNCPTKSQLITGDVDNGERTGIILQNLDFSPRSFFVYKNSCECMPVKYITIGAGLKRFVAFDPGFQGRIVRGTTNANLDGKSHALGTWMEFSWDLDDGTGWADVSLIKGCDGAVDVEALDDLGAKTGFSDNVLDGAPQEAYKQKSSSKELVIMETESLTNATVINTAARDWLAGKLGYKKAYVDDHHGNPDICSTNGRFLIRFWPGRP</sequence>
<reference evidence="2" key="1">
    <citation type="journal article" date="2021" name="Nat. Commun.">
        <title>Genetic determinants of endophytism in the Arabidopsis root mycobiome.</title>
        <authorList>
            <person name="Mesny F."/>
            <person name="Miyauchi S."/>
            <person name="Thiergart T."/>
            <person name="Pickel B."/>
            <person name="Atanasova L."/>
            <person name="Karlsson M."/>
            <person name="Huettel B."/>
            <person name="Barry K.W."/>
            <person name="Haridas S."/>
            <person name="Chen C."/>
            <person name="Bauer D."/>
            <person name="Andreopoulos W."/>
            <person name="Pangilinan J."/>
            <person name="LaButti K."/>
            <person name="Riley R."/>
            <person name="Lipzen A."/>
            <person name="Clum A."/>
            <person name="Drula E."/>
            <person name="Henrissat B."/>
            <person name="Kohler A."/>
            <person name="Grigoriev I.V."/>
            <person name="Martin F.M."/>
            <person name="Hacquard S."/>
        </authorList>
    </citation>
    <scope>NUCLEOTIDE SEQUENCE</scope>
    <source>
        <strain evidence="2">MPI-SDFR-AT-0073</strain>
    </source>
</reference>